<evidence type="ECO:0000256" key="4">
    <source>
        <dbReference type="ARBA" id="ARBA00022617"/>
    </source>
</evidence>
<dbReference type="InterPro" id="IPR017972">
    <property type="entry name" value="Cyt_P450_CS"/>
</dbReference>
<evidence type="ECO:0000256" key="9">
    <source>
        <dbReference type="PIRSR" id="PIRSR602401-1"/>
    </source>
</evidence>
<keyword evidence="12" id="KW-1185">Reference proteome</keyword>
<evidence type="ECO:0000313" key="11">
    <source>
        <dbReference type="EMBL" id="KAJ7330845.1"/>
    </source>
</evidence>
<keyword evidence="4 9" id="KW-0349">Heme</keyword>
<dbReference type="Gene3D" id="1.10.630.10">
    <property type="entry name" value="Cytochrome P450"/>
    <property type="match status" value="1"/>
</dbReference>
<comment type="caution">
    <text evidence="11">The sequence shown here is derived from an EMBL/GenBank/DDBJ whole genome shotgun (WGS) entry which is preliminary data.</text>
</comment>
<organism evidence="11 12">
    <name type="scientific">Mycena albidolilacea</name>
    <dbReference type="NCBI Taxonomy" id="1033008"/>
    <lineage>
        <taxon>Eukaryota</taxon>
        <taxon>Fungi</taxon>
        <taxon>Dikarya</taxon>
        <taxon>Basidiomycota</taxon>
        <taxon>Agaricomycotina</taxon>
        <taxon>Agaricomycetes</taxon>
        <taxon>Agaricomycetidae</taxon>
        <taxon>Agaricales</taxon>
        <taxon>Marasmiineae</taxon>
        <taxon>Mycenaceae</taxon>
        <taxon>Mycena</taxon>
    </lineage>
</organism>
<comment type="cofactor">
    <cofactor evidence="1 9">
        <name>heme</name>
        <dbReference type="ChEBI" id="CHEBI:30413"/>
    </cofactor>
</comment>
<dbReference type="GO" id="GO:0005506">
    <property type="term" value="F:iron ion binding"/>
    <property type="evidence" value="ECO:0007669"/>
    <property type="project" value="InterPro"/>
</dbReference>
<dbReference type="GO" id="GO:0004497">
    <property type="term" value="F:monooxygenase activity"/>
    <property type="evidence" value="ECO:0007669"/>
    <property type="project" value="UniProtKB-KW"/>
</dbReference>
<evidence type="ECO:0000313" key="12">
    <source>
        <dbReference type="Proteomes" id="UP001218218"/>
    </source>
</evidence>
<dbReference type="InterPro" id="IPR050364">
    <property type="entry name" value="Cytochrome_P450_fung"/>
</dbReference>
<proteinExistence type="inferred from homology"/>
<dbReference type="InterPro" id="IPR001128">
    <property type="entry name" value="Cyt_P450"/>
</dbReference>
<dbReference type="EMBL" id="JARIHO010000036">
    <property type="protein sequence ID" value="KAJ7330845.1"/>
    <property type="molecule type" value="Genomic_DNA"/>
</dbReference>
<dbReference type="AlphaFoldDB" id="A0AAD6ZN55"/>
<evidence type="ECO:0000256" key="1">
    <source>
        <dbReference type="ARBA" id="ARBA00001971"/>
    </source>
</evidence>
<evidence type="ECO:0000256" key="10">
    <source>
        <dbReference type="RuleBase" id="RU000461"/>
    </source>
</evidence>
<dbReference type="InterPro" id="IPR036396">
    <property type="entry name" value="Cyt_P450_sf"/>
</dbReference>
<keyword evidence="7 9" id="KW-0408">Iron</keyword>
<feature type="binding site" description="axial binding residue" evidence="9">
    <location>
        <position position="454"/>
    </location>
    <ligand>
        <name>heme</name>
        <dbReference type="ChEBI" id="CHEBI:30413"/>
    </ligand>
    <ligandPart>
        <name>Fe</name>
        <dbReference type="ChEBI" id="CHEBI:18248"/>
    </ligandPart>
</feature>
<keyword evidence="5 9" id="KW-0479">Metal-binding</keyword>
<dbReference type="Pfam" id="PF00067">
    <property type="entry name" value="p450"/>
    <property type="match status" value="1"/>
</dbReference>
<name>A0AAD6ZN55_9AGAR</name>
<evidence type="ECO:0000256" key="2">
    <source>
        <dbReference type="ARBA" id="ARBA00005179"/>
    </source>
</evidence>
<keyword evidence="8 10" id="KW-0503">Monooxygenase</keyword>
<accession>A0AAD6ZN55</accession>
<dbReference type="PRINTS" id="PR00463">
    <property type="entry name" value="EP450I"/>
</dbReference>
<dbReference type="SUPFAM" id="SSF48264">
    <property type="entry name" value="Cytochrome P450"/>
    <property type="match status" value="1"/>
</dbReference>
<dbReference type="InterPro" id="IPR002401">
    <property type="entry name" value="Cyt_P450_E_grp-I"/>
</dbReference>
<gene>
    <name evidence="11" type="ORF">DFH08DRAFT_881911</name>
</gene>
<dbReference type="GO" id="GO:0016705">
    <property type="term" value="F:oxidoreductase activity, acting on paired donors, with incorporation or reduction of molecular oxygen"/>
    <property type="evidence" value="ECO:0007669"/>
    <property type="project" value="InterPro"/>
</dbReference>
<sequence length="524" mass="58138">MAAGLAEALGLPKTDWLPILILVSACVVSLYYTRLNKNARLPPGPRGIPFLGNILQVPTKQHWLRFAEMGEVWGDICSLTVLGQTMVIVNSHKVAQDLLDARGSNFSDRPIIPVGGELAGFNNALPLVQHGDRMRKERKLFHRLFGTHASVRQFVPLISTEVHKLLRNILLNPDRLVDEITRATGAITIRIAYGYHLRDGPDRDPLLEMFETGGNNFFISSTPAAFLADIIPIFRFWPEWFPGGGFHTTAKAWSKQFQATIDTGLQYVKNEMAAGKAEPSFVSTILEEKSHDDYLIKWAAAAIQIGGSDTTASQLEAFFLAMMLYPAVQATAQREIDRVVGQDRLPDINDRAQLPYIDALCKEVVRWHVAVPLAVPHRAREDYIYERGGGMEPLLIPKDSLIIPNLWKMAHDPERYFNPMEFDPSRFLANWEGDGKEAEPDPADICFGYGRRICPGRLLGETAIFLECSAVLSVFNISMARGADGAAIEPQLGQTSATVSHVLPFKCVVQPRNARALALIQSSS</sequence>
<evidence type="ECO:0000256" key="7">
    <source>
        <dbReference type="ARBA" id="ARBA00023004"/>
    </source>
</evidence>
<dbReference type="GO" id="GO:0020037">
    <property type="term" value="F:heme binding"/>
    <property type="evidence" value="ECO:0007669"/>
    <property type="project" value="InterPro"/>
</dbReference>
<dbReference type="Proteomes" id="UP001218218">
    <property type="component" value="Unassembled WGS sequence"/>
</dbReference>
<dbReference type="PANTHER" id="PTHR46300:SF7">
    <property type="entry name" value="P450, PUTATIVE (EUROFUNG)-RELATED"/>
    <property type="match status" value="1"/>
</dbReference>
<comment type="similarity">
    <text evidence="3 10">Belongs to the cytochrome P450 family.</text>
</comment>
<evidence type="ECO:0000256" key="3">
    <source>
        <dbReference type="ARBA" id="ARBA00010617"/>
    </source>
</evidence>
<dbReference type="PROSITE" id="PS00086">
    <property type="entry name" value="CYTOCHROME_P450"/>
    <property type="match status" value="1"/>
</dbReference>
<dbReference type="PANTHER" id="PTHR46300">
    <property type="entry name" value="P450, PUTATIVE (EUROFUNG)-RELATED-RELATED"/>
    <property type="match status" value="1"/>
</dbReference>
<keyword evidence="6 10" id="KW-0560">Oxidoreductase</keyword>
<comment type="pathway">
    <text evidence="2">Secondary metabolite biosynthesis.</text>
</comment>
<protein>
    <submittedName>
        <fullName evidence="11">Cytochrome P450</fullName>
    </submittedName>
</protein>
<evidence type="ECO:0000256" key="6">
    <source>
        <dbReference type="ARBA" id="ARBA00023002"/>
    </source>
</evidence>
<reference evidence="11" key="1">
    <citation type="submission" date="2023-03" db="EMBL/GenBank/DDBJ databases">
        <title>Massive genome expansion in bonnet fungi (Mycena s.s.) driven by repeated elements and novel gene families across ecological guilds.</title>
        <authorList>
            <consortium name="Lawrence Berkeley National Laboratory"/>
            <person name="Harder C.B."/>
            <person name="Miyauchi S."/>
            <person name="Viragh M."/>
            <person name="Kuo A."/>
            <person name="Thoen E."/>
            <person name="Andreopoulos B."/>
            <person name="Lu D."/>
            <person name="Skrede I."/>
            <person name="Drula E."/>
            <person name="Henrissat B."/>
            <person name="Morin E."/>
            <person name="Kohler A."/>
            <person name="Barry K."/>
            <person name="LaButti K."/>
            <person name="Morin E."/>
            <person name="Salamov A."/>
            <person name="Lipzen A."/>
            <person name="Mereny Z."/>
            <person name="Hegedus B."/>
            <person name="Baldrian P."/>
            <person name="Stursova M."/>
            <person name="Weitz H."/>
            <person name="Taylor A."/>
            <person name="Grigoriev I.V."/>
            <person name="Nagy L.G."/>
            <person name="Martin F."/>
            <person name="Kauserud H."/>
        </authorList>
    </citation>
    <scope>NUCLEOTIDE SEQUENCE</scope>
    <source>
        <strain evidence="11">CBHHK002</strain>
    </source>
</reference>
<evidence type="ECO:0000256" key="8">
    <source>
        <dbReference type="ARBA" id="ARBA00023033"/>
    </source>
</evidence>
<dbReference type="CDD" id="cd11065">
    <property type="entry name" value="CYP64-like"/>
    <property type="match status" value="1"/>
</dbReference>
<evidence type="ECO:0000256" key="5">
    <source>
        <dbReference type="ARBA" id="ARBA00022723"/>
    </source>
</evidence>